<feature type="transmembrane region" description="Helical" evidence="6">
    <location>
        <begin position="116"/>
        <end position="142"/>
    </location>
</feature>
<dbReference type="InterPro" id="IPR000412">
    <property type="entry name" value="ABC_2_transport"/>
</dbReference>
<keyword evidence="4 6" id="KW-0472">Membrane</keyword>
<dbReference type="PANTHER" id="PTHR43027:SF2">
    <property type="entry name" value="TRANSPORT PERMEASE PROTEIN"/>
    <property type="match status" value="1"/>
</dbReference>
<dbReference type="Proteomes" id="UP000283832">
    <property type="component" value="Unassembled WGS sequence"/>
</dbReference>
<feature type="domain" description="ABC-2 type transporter transmembrane" evidence="7">
    <location>
        <begin position="22"/>
        <end position="225"/>
    </location>
</feature>
<dbReference type="AlphaFoldDB" id="A0A418MWR4"/>
<reference evidence="8 9" key="1">
    <citation type="submission" date="2018-08" db="EMBL/GenBank/DDBJ databases">
        <title>Jishengella sp. nov., isolated from a root of Azadirachta indica A. Juss. var. siamensis Valenton.</title>
        <authorList>
            <person name="Kuncharoen N."/>
            <person name="Tanasupawat S."/>
            <person name="Kudo T."/>
            <person name="Ohkuma M."/>
        </authorList>
    </citation>
    <scope>NUCLEOTIDE SEQUENCE [LARGE SCALE GENOMIC DNA]</scope>
    <source>
        <strain evidence="8 9">AZ1-13</strain>
    </source>
</reference>
<dbReference type="PIRSF" id="PIRSF006648">
    <property type="entry name" value="DrrB"/>
    <property type="match status" value="1"/>
</dbReference>
<comment type="subcellular location">
    <subcellularLocation>
        <location evidence="1">Membrane</location>
        <topology evidence="1">Multi-pass membrane protein</topology>
    </subcellularLocation>
</comment>
<name>A0A418MWR4_9ACTN</name>
<feature type="transmembrane region" description="Helical" evidence="6">
    <location>
        <begin position="70"/>
        <end position="96"/>
    </location>
</feature>
<feature type="transmembrane region" description="Helical" evidence="6">
    <location>
        <begin position="154"/>
        <end position="175"/>
    </location>
</feature>
<protein>
    <submittedName>
        <fullName evidence="8">ABC transporter permease</fullName>
    </submittedName>
</protein>
<evidence type="ECO:0000313" key="8">
    <source>
        <dbReference type="EMBL" id="RIV39189.1"/>
    </source>
</evidence>
<organism evidence="8 9">
    <name type="scientific">Micromonospora radicis</name>
    <dbReference type="NCBI Taxonomy" id="1894971"/>
    <lineage>
        <taxon>Bacteria</taxon>
        <taxon>Bacillati</taxon>
        <taxon>Actinomycetota</taxon>
        <taxon>Actinomycetes</taxon>
        <taxon>Micromonosporales</taxon>
        <taxon>Micromonosporaceae</taxon>
        <taxon>Micromonospora</taxon>
    </lineage>
</organism>
<feature type="transmembrane region" description="Helical" evidence="6">
    <location>
        <begin position="207"/>
        <end position="229"/>
    </location>
</feature>
<dbReference type="GO" id="GO:0043190">
    <property type="term" value="C:ATP-binding cassette (ABC) transporter complex"/>
    <property type="evidence" value="ECO:0007669"/>
    <property type="project" value="InterPro"/>
</dbReference>
<sequence>MSQVSVPAPVTAYRPGVRSLVTLIGCEVKMVLRDTAGLVVPLGLPLLILLTSAGSAGGQVVANGRTALEVFVLPLVLAMVVAMIGIINMPSFLAYYRRSGILRRLAVTPASPGMVLAAQVIASVLQALVGIALATGVAFLVFGVGAPADIGVTLGVFVLVMAAMYAAGMIVAAVAPTPNSAVAIGLVFFFLVGALGGMFGGPDALPAPLATIGGWLPFGAAVAAISAAWSGTAVGAAQLVGLGTTVVVGVLVAGLLFRWE</sequence>
<dbReference type="GO" id="GO:0046677">
    <property type="term" value="P:response to antibiotic"/>
    <property type="evidence" value="ECO:0007669"/>
    <property type="project" value="UniProtKB-KW"/>
</dbReference>
<dbReference type="PANTHER" id="PTHR43027">
    <property type="entry name" value="DOXORUBICIN RESISTANCE ABC TRANSPORTER PERMEASE PROTEIN DRRC-RELATED"/>
    <property type="match status" value="1"/>
</dbReference>
<evidence type="ECO:0000256" key="4">
    <source>
        <dbReference type="ARBA" id="ARBA00023136"/>
    </source>
</evidence>
<keyword evidence="5" id="KW-0046">Antibiotic resistance</keyword>
<feature type="transmembrane region" description="Helical" evidence="6">
    <location>
        <begin position="235"/>
        <end position="257"/>
    </location>
</feature>
<evidence type="ECO:0000256" key="5">
    <source>
        <dbReference type="ARBA" id="ARBA00023251"/>
    </source>
</evidence>
<dbReference type="EMBL" id="QXEC01000007">
    <property type="protein sequence ID" value="RIV39189.1"/>
    <property type="molecule type" value="Genomic_DNA"/>
</dbReference>
<dbReference type="Pfam" id="PF01061">
    <property type="entry name" value="ABC2_membrane"/>
    <property type="match status" value="1"/>
</dbReference>
<feature type="transmembrane region" description="Helical" evidence="6">
    <location>
        <begin position="38"/>
        <end position="58"/>
    </location>
</feature>
<dbReference type="InterPro" id="IPR013525">
    <property type="entry name" value="ABC2_TM"/>
</dbReference>
<comment type="caution">
    <text evidence="8">The sequence shown here is derived from an EMBL/GenBank/DDBJ whole genome shotgun (WGS) entry which is preliminary data.</text>
</comment>
<feature type="transmembrane region" description="Helical" evidence="6">
    <location>
        <begin position="181"/>
        <end position="200"/>
    </location>
</feature>
<keyword evidence="2 6" id="KW-0812">Transmembrane</keyword>
<dbReference type="InterPro" id="IPR052902">
    <property type="entry name" value="ABC-2_transporter"/>
</dbReference>
<evidence type="ECO:0000256" key="3">
    <source>
        <dbReference type="ARBA" id="ARBA00022989"/>
    </source>
</evidence>
<keyword evidence="3 6" id="KW-1133">Transmembrane helix</keyword>
<accession>A0A418MWR4</accession>
<evidence type="ECO:0000259" key="7">
    <source>
        <dbReference type="Pfam" id="PF01061"/>
    </source>
</evidence>
<dbReference type="OrthoDB" id="3217868at2"/>
<keyword evidence="9" id="KW-1185">Reference proteome</keyword>
<evidence type="ECO:0000256" key="1">
    <source>
        <dbReference type="ARBA" id="ARBA00004141"/>
    </source>
</evidence>
<dbReference type="RefSeq" id="WP_119574684.1">
    <property type="nucleotide sequence ID" value="NZ_QXEC01000007.1"/>
</dbReference>
<evidence type="ECO:0000256" key="6">
    <source>
        <dbReference type="SAM" id="Phobius"/>
    </source>
</evidence>
<dbReference type="GO" id="GO:0140359">
    <property type="term" value="F:ABC-type transporter activity"/>
    <property type="evidence" value="ECO:0007669"/>
    <property type="project" value="InterPro"/>
</dbReference>
<gene>
    <name evidence="8" type="ORF">D2L64_10050</name>
</gene>
<evidence type="ECO:0000313" key="9">
    <source>
        <dbReference type="Proteomes" id="UP000283832"/>
    </source>
</evidence>
<proteinExistence type="predicted"/>
<evidence type="ECO:0000256" key="2">
    <source>
        <dbReference type="ARBA" id="ARBA00022692"/>
    </source>
</evidence>